<dbReference type="InterPro" id="IPR018499">
    <property type="entry name" value="Tetraspanin/Peripherin"/>
</dbReference>
<dbReference type="RefSeq" id="XP_002740633.2">
    <property type="nucleotide sequence ID" value="XM_002740587.2"/>
</dbReference>
<organism evidence="7 8">
    <name type="scientific">Saccoglossus kowalevskii</name>
    <name type="common">Acorn worm</name>
    <dbReference type="NCBI Taxonomy" id="10224"/>
    <lineage>
        <taxon>Eukaryota</taxon>
        <taxon>Metazoa</taxon>
        <taxon>Hemichordata</taxon>
        <taxon>Enteropneusta</taxon>
        <taxon>Harrimaniidae</taxon>
        <taxon>Saccoglossus</taxon>
    </lineage>
</organism>
<dbReference type="SUPFAM" id="SSF48652">
    <property type="entry name" value="Tetraspanin"/>
    <property type="match status" value="1"/>
</dbReference>
<comment type="similarity">
    <text evidence="2 6">Belongs to the tetraspanin (TM4SF) family.</text>
</comment>
<keyword evidence="7" id="KW-1185">Reference proteome</keyword>
<feature type="transmembrane region" description="Helical" evidence="6">
    <location>
        <begin position="12"/>
        <end position="37"/>
    </location>
</feature>
<evidence type="ECO:0000256" key="5">
    <source>
        <dbReference type="ARBA" id="ARBA00023136"/>
    </source>
</evidence>
<comment type="subcellular location">
    <subcellularLocation>
        <location evidence="1 6">Membrane</location>
        <topology evidence="1 6">Multi-pass membrane protein</topology>
    </subcellularLocation>
</comment>
<evidence type="ECO:0000256" key="6">
    <source>
        <dbReference type="RuleBase" id="RU361218"/>
    </source>
</evidence>
<dbReference type="Pfam" id="PF00335">
    <property type="entry name" value="Tetraspanin"/>
    <property type="match status" value="1"/>
</dbReference>
<evidence type="ECO:0000256" key="4">
    <source>
        <dbReference type="ARBA" id="ARBA00022989"/>
    </source>
</evidence>
<keyword evidence="4 6" id="KW-1133">Transmembrane helix</keyword>
<feature type="transmembrane region" description="Helical" evidence="6">
    <location>
        <begin position="49"/>
        <end position="72"/>
    </location>
</feature>
<dbReference type="PRINTS" id="PR00259">
    <property type="entry name" value="TMFOUR"/>
</dbReference>
<gene>
    <name evidence="8" type="primary">LOC100374095</name>
</gene>
<name>A0ABM0GZ69_SACKO</name>
<accession>A0ABM0GZ69</accession>
<reference evidence="8" key="1">
    <citation type="submission" date="2025-08" db="UniProtKB">
        <authorList>
            <consortium name="RefSeq"/>
        </authorList>
    </citation>
    <scope>IDENTIFICATION</scope>
    <source>
        <tissue evidence="8">Testes</tissue>
    </source>
</reference>
<evidence type="ECO:0000313" key="7">
    <source>
        <dbReference type="Proteomes" id="UP000694865"/>
    </source>
</evidence>
<protein>
    <recommendedName>
        <fullName evidence="6">Tetraspanin</fullName>
    </recommendedName>
</protein>
<sequence>MESEKTPKCIKYMLFLLNFIFWLCGMAMVALGVWILLDFPAYLEVLDNAFLQSAVYLLIGVGAVVTVVAFLGCCGAIMEKKAMLIMYTCLVMLMLLAEIALAGMIFYFGLSDIEAHILEAANSTLVMYGEQKAVTDSWDTIQRLGKCCGINGPDDYEYTAWANEHIDQGFPDSCCTTESLESAKYINLTLCHDENPDYFNGEGCVTALKDFVTNNVYIAAGIAVGVAALQLIGVIAGYCLCCAIE</sequence>
<keyword evidence="5 6" id="KW-0472">Membrane</keyword>
<evidence type="ECO:0000313" key="8">
    <source>
        <dbReference type="RefSeq" id="XP_002740633.2"/>
    </source>
</evidence>
<proteinExistence type="inferred from homology"/>
<dbReference type="InterPro" id="IPR000301">
    <property type="entry name" value="Tetraspanin_animals"/>
</dbReference>
<dbReference type="Gene3D" id="1.10.1450.10">
    <property type="entry name" value="Tetraspanin"/>
    <property type="match status" value="1"/>
</dbReference>
<feature type="transmembrane region" description="Helical" evidence="6">
    <location>
        <begin position="216"/>
        <end position="241"/>
    </location>
</feature>
<evidence type="ECO:0000256" key="1">
    <source>
        <dbReference type="ARBA" id="ARBA00004141"/>
    </source>
</evidence>
<feature type="transmembrane region" description="Helical" evidence="6">
    <location>
        <begin position="84"/>
        <end position="108"/>
    </location>
</feature>
<evidence type="ECO:0000256" key="2">
    <source>
        <dbReference type="ARBA" id="ARBA00006840"/>
    </source>
</evidence>
<evidence type="ECO:0000256" key="3">
    <source>
        <dbReference type="ARBA" id="ARBA00022692"/>
    </source>
</evidence>
<dbReference type="PIRSF" id="PIRSF002419">
    <property type="entry name" value="Tetraspanin"/>
    <property type="match status" value="1"/>
</dbReference>
<dbReference type="Proteomes" id="UP000694865">
    <property type="component" value="Unplaced"/>
</dbReference>
<dbReference type="PANTHER" id="PTHR19282:SF519">
    <property type="entry name" value="TETRASPANIN"/>
    <property type="match status" value="1"/>
</dbReference>
<dbReference type="InterPro" id="IPR008952">
    <property type="entry name" value="Tetraspanin_EC2_sf"/>
</dbReference>
<dbReference type="GeneID" id="100374095"/>
<keyword evidence="3 6" id="KW-0812">Transmembrane</keyword>
<dbReference type="CDD" id="cd03127">
    <property type="entry name" value="tetraspanin_LEL"/>
    <property type="match status" value="1"/>
</dbReference>
<dbReference type="PANTHER" id="PTHR19282">
    <property type="entry name" value="TETRASPANIN"/>
    <property type="match status" value="1"/>
</dbReference>